<evidence type="ECO:0000313" key="2">
    <source>
        <dbReference type="Proteomes" id="UP000318878"/>
    </source>
</evidence>
<name>A0A5C5V914_9BACT</name>
<keyword evidence="2" id="KW-1185">Reference proteome</keyword>
<evidence type="ECO:0000313" key="1">
    <source>
        <dbReference type="EMBL" id="TWT34339.1"/>
    </source>
</evidence>
<gene>
    <name evidence="1" type="ORF">Enr8_17330</name>
</gene>
<sequence>MTGEHGKKGKNSMMFGTKFAPCQTGVLIRLWVPNIIGMEFRKS</sequence>
<organism evidence="1 2">
    <name type="scientific">Blastopirellula retiformator</name>
    <dbReference type="NCBI Taxonomy" id="2527970"/>
    <lineage>
        <taxon>Bacteria</taxon>
        <taxon>Pseudomonadati</taxon>
        <taxon>Planctomycetota</taxon>
        <taxon>Planctomycetia</taxon>
        <taxon>Pirellulales</taxon>
        <taxon>Pirellulaceae</taxon>
        <taxon>Blastopirellula</taxon>
    </lineage>
</organism>
<reference evidence="1 2" key="1">
    <citation type="submission" date="2019-02" db="EMBL/GenBank/DDBJ databases">
        <title>Deep-cultivation of Planctomycetes and their phenomic and genomic characterization uncovers novel biology.</title>
        <authorList>
            <person name="Wiegand S."/>
            <person name="Jogler M."/>
            <person name="Boedeker C."/>
            <person name="Pinto D."/>
            <person name="Vollmers J."/>
            <person name="Rivas-Marin E."/>
            <person name="Kohn T."/>
            <person name="Peeters S.H."/>
            <person name="Heuer A."/>
            <person name="Rast P."/>
            <person name="Oberbeckmann S."/>
            <person name="Bunk B."/>
            <person name="Jeske O."/>
            <person name="Meyerdierks A."/>
            <person name="Storesund J.E."/>
            <person name="Kallscheuer N."/>
            <person name="Luecker S."/>
            <person name="Lage O.M."/>
            <person name="Pohl T."/>
            <person name="Merkel B.J."/>
            <person name="Hornburger P."/>
            <person name="Mueller R.-W."/>
            <person name="Bruemmer F."/>
            <person name="Labrenz M."/>
            <person name="Spormann A.M."/>
            <person name="Op Den Camp H."/>
            <person name="Overmann J."/>
            <person name="Amann R."/>
            <person name="Jetten M.S.M."/>
            <person name="Mascher T."/>
            <person name="Medema M.H."/>
            <person name="Devos D.P."/>
            <person name="Kaster A.-K."/>
            <person name="Ovreas L."/>
            <person name="Rohde M."/>
            <person name="Galperin M.Y."/>
            <person name="Jogler C."/>
        </authorList>
    </citation>
    <scope>NUCLEOTIDE SEQUENCE [LARGE SCALE GENOMIC DNA]</scope>
    <source>
        <strain evidence="1 2">Enr8</strain>
    </source>
</reference>
<dbReference type="AlphaFoldDB" id="A0A5C5V914"/>
<protein>
    <submittedName>
        <fullName evidence="1">Uncharacterized protein</fullName>
    </submittedName>
</protein>
<comment type="caution">
    <text evidence="1">The sequence shown here is derived from an EMBL/GenBank/DDBJ whole genome shotgun (WGS) entry which is preliminary data.</text>
</comment>
<accession>A0A5C5V914</accession>
<dbReference type="EMBL" id="SJPF01000002">
    <property type="protein sequence ID" value="TWT34339.1"/>
    <property type="molecule type" value="Genomic_DNA"/>
</dbReference>
<proteinExistence type="predicted"/>
<dbReference type="Proteomes" id="UP000318878">
    <property type="component" value="Unassembled WGS sequence"/>
</dbReference>